<keyword evidence="3" id="KW-1003">Cell membrane</keyword>
<feature type="region of interest" description="Disordered" evidence="10">
    <location>
        <begin position="1"/>
        <end position="71"/>
    </location>
</feature>
<comment type="subcellular location">
    <subcellularLocation>
        <location evidence="1">Cell membrane</location>
        <topology evidence="1">Multi-pass membrane protein</topology>
    </subcellularLocation>
</comment>
<evidence type="ECO:0000313" key="15">
    <source>
        <dbReference type="EMBL" id="AMD91569.1"/>
    </source>
</evidence>
<dbReference type="FunFam" id="3.40.50.300:FF:000299">
    <property type="entry name" value="ABC transporter ATP-binding protein/permease"/>
    <property type="match status" value="1"/>
</dbReference>
<keyword evidence="4 11" id="KW-0812">Transmembrane</keyword>
<dbReference type="GO" id="GO:0016887">
    <property type="term" value="F:ATP hydrolysis activity"/>
    <property type="evidence" value="ECO:0007669"/>
    <property type="project" value="InterPro"/>
</dbReference>
<dbReference type="PROSITE" id="PS50990">
    <property type="entry name" value="PEPTIDASE_C39"/>
    <property type="match status" value="1"/>
</dbReference>
<dbReference type="InterPro" id="IPR017750">
    <property type="entry name" value="ATPase_T1SS"/>
</dbReference>
<dbReference type="RefSeq" id="WP_062254822.1">
    <property type="nucleotide sequence ID" value="NZ_CP014229.1"/>
</dbReference>
<evidence type="ECO:0000259" key="13">
    <source>
        <dbReference type="PROSITE" id="PS50929"/>
    </source>
</evidence>
<name>A0A0X8JMQ4_9BACT</name>
<keyword evidence="8 11" id="KW-1133">Transmembrane helix</keyword>
<feature type="region of interest" description="Disordered" evidence="10">
    <location>
        <begin position="89"/>
        <end position="145"/>
    </location>
</feature>
<accession>A0A0X8JMQ4</accession>
<evidence type="ECO:0000259" key="14">
    <source>
        <dbReference type="PROSITE" id="PS50990"/>
    </source>
</evidence>
<dbReference type="InterPro" id="IPR027417">
    <property type="entry name" value="P-loop_NTPase"/>
</dbReference>
<dbReference type="PANTHER" id="PTHR43394:SF1">
    <property type="entry name" value="ATP-BINDING CASSETTE SUB-FAMILY B MEMBER 10, MITOCHONDRIAL"/>
    <property type="match status" value="1"/>
</dbReference>
<evidence type="ECO:0000313" key="16">
    <source>
        <dbReference type="Proteomes" id="UP000069241"/>
    </source>
</evidence>
<evidence type="ECO:0000256" key="3">
    <source>
        <dbReference type="ARBA" id="ARBA00022475"/>
    </source>
</evidence>
<organism evidence="15 16">
    <name type="scientific">Desulfovibrio fairfieldensis</name>
    <dbReference type="NCBI Taxonomy" id="44742"/>
    <lineage>
        <taxon>Bacteria</taxon>
        <taxon>Pseudomonadati</taxon>
        <taxon>Thermodesulfobacteriota</taxon>
        <taxon>Desulfovibrionia</taxon>
        <taxon>Desulfovibrionales</taxon>
        <taxon>Desulfovibrionaceae</taxon>
        <taxon>Desulfovibrio</taxon>
    </lineage>
</organism>
<evidence type="ECO:0000259" key="12">
    <source>
        <dbReference type="PROSITE" id="PS50893"/>
    </source>
</evidence>
<evidence type="ECO:0000256" key="2">
    <source>
        <dbReference type="ARBA" id="ARBA00022448"/>
    </source>
</evidence>
<evidence type="ECO:0000256" key="6">
    <source>
        <dbReference type="ARBA" id="ARBA00022801"/>
    </source>
</evidence>
<feature type="region of interest" description="Disordered" evidence="10">
    <location>
        <begin position="847"/>
        <end position="867"/>
    </location>
</feature>
<evidence type="ECO:0000256" key="8">
    <source>
        <dbReference type="ARBA" id="ARBA00022989"/>
    </source>
</evidence>
<dbReference type="Pfam" id="PF00005">
    <property type="entry name" value="ABC_tran"/>
    <property type="match status" value="1"/>
</dbReference>
<evidence type="ECO:0000256" key="11">
    <source>
        <dbReference type="SAM" id="Phobius"/>
    </source>
</evidence>
<feature type="domain" description="ABC transporter" evidence="12">
    <location>
        <begin position="616"/>
        <end position="851"/>
    </location>
</feature>
<dbReference type="Gene3D" id="3.40.50.300">
    <property type="entry name" value="P-loop containing nucleotide triphosphate hydrolases"/>
    <property type="match status" value="1"/>
</dbReference>
<keyword evidence="16" id="KW-1185">Reference proteome</keyword>
<gene>
    <name evidence="15" type="ORF">AXF13_09610</name>
</gene>
<feature type="compositionally biased region" description="Basic and acidic residues" evidence="10">
    <location>
        <begin position="46"/>
        <end position="58"/>
    </location>
</feature>
<reference evidence="16" key="1">
    <citation type="submission" date="2016-02" db="EMBL/GenBank/DDBJ databases">
        <authorList>
            <person name="Holder M.E."/>
            <person name="Ajami N.J."/>
            <person name="Petrosino J.F."/>
        </authorList>
    </citation>
    <scope>NUCLEOTIDE SEQUENCE [LARGE SCALE GENOMIC DNA]</scope>
    <source>
        <strain evidence="16">CCUG 45958</strain>
    </source>
</reference>
<keyword evidence="2" id="KW-0813">Transport</keyword>
<keyword evidence="6" id="KW-0378">Hydrolase</keyword>
<dbReference type="CDD" id="cd18587">
    <property type="entry name" value="ABC_6TM_LapB_like"/>
    <property type="match status" value="1"/>
</dbReference>
<dbReference type="STRING" id="44742.AXF13_09610"/>
<keyword evidence="5" id="KW-0547">Nucleotide-binding</keyword>
<dbReference type="PROSITE" id="PS50893">
    <property type="entry name" value="ABC_TRANSPORTER_2"/>
    <property type="match status" value="1"/>
</dbReference>
<feature type="compositionally biased region" description="Low complexity" evidence="10">
    <location>
        <begin position="114"/>
        <end position="136"/>
    </location>
</feature>
<dbReference type="GO" id="GO:0005524">
    <property type="term" value="F:ATP binding"/>
    <property type="evidence" value="ECO:0007669"/>
    <property type="project" value="UniProtKB-KW"/>
</dbReference>
<dbReference type="GO" id="GO:0008233">
    <property type="term" value="F:peptidase activity"/>
    <property type="evidence" value="ECO:0007669"/>
    <property type="project" value="InterPro"/>
</dbReference>
<feature type="transmembrane region" description="Helical" evidence="11">
    <location>
        <begin position="338"/>
        <end position="358"/>
    </location>
</feature>
<dbReference type="CDD" id="cd03245">
    <property type="entry name" value="ABCC_bacteriocin_exporters"/>
    <property type="match status" value="1"/>
</dbReference>
<dbReference type="InterPro" id="IPR005074">
    <property type="entry name" value="Peptidase_C39"/>
</dbReference>
<evidence type="ECO:0000256" key="7">
    <source>
        <dbReference type="ARBA" id="ARBA00022840"/>
    </source>
</evidence>
<dbReference type="PANTHER" id="PTHR43394">
    <property type="entry name" value="ATP-DEPENDENT PERMEASE MDL1, MITOCHONDRIAL"/>
    <property type="match status" value="1"/>
</dbReference>
<dbReference type="InterPro" id="IPR011527">
    <property type="entry name" value="ABC1_TM_dom"/>
</dbReference>
<dbReference type="Gene3D" id="3.90.70.10">
    <property type="entry name" value="Cysteine proteinases"/>
    <property type="match status" value="1"/>
</dbReference>
<dbReference type="NCBIfam" id="TIGR03375">
    <property type="entry name" value="type_I_sec_LssB"/>
    <property type="match status" value="1"/>
</dbReference>
<sequence>MDKPSTTHIGRISSAVPGNLEEQAPSGATRSDPAARSVSGQAASPDTHDAHGAPREDGQPAAPHAATLTGSVASALRARSAVAGMAAPASGEEAKVPPAASDKAAASHSGETGAPSAPDAAAPDAPDARDAAQAPAKGKAMGPLRPSDVDFMPGLLRSLSVLLRLRGKAVSPQFLMAGLTGSRVTPQACLRAARKAGLSGRIAFRPVLEDIPTLVLPCILLLTKDRSCVLTALRGDTAEVIFPEISDSAQSVPLAALKEEYSGYALFAAVQAAPDERAEKLTLSKGKRWFWDVLRYYAPIYRHVALASVVINLIAVASPLFVMNVYDRVVPNNATETLWVLAVGILIIYLFNFLLSSLRTHFVDVAGRNADIVLSSSLVDKVLSMRLDAKPESTGAMVNNLREFEQLREFFSSSSLLACIDLPFLVIFLLLIGFIGGPLVFLPIAAIPILIGVGLLLQHRSRRCAEASYKQNMQKNALLVEIVGGLETLKSCMAESRMQRLWESVVGLSAKSTSEARKYNNLAITASMLITQIVTVAMIVWGVYRITDGLMTMGALIGCNILVGRTMAPLLQMASLLTRMQNSHVTLKALDMLMELPSENQAERTCMDFGMLRPSFTMENVSFAYPRSERLALDRVSLHIEPGERVGIIGPMGSGKSTLSKLLIGLYQPKEGAVKFGDVDIRQIPSSDLRGRVGVLPQDVVLFYGSVRDNIALGDPSINDHLILRAAALAGVTDFLRNNPAGFAAQVGEQGKALSGGQRQSVALARALVRDPEVLILDEPTSNMDTDSELMLQKRLQTVMDGRTVVLVTHRLSMLRIVERLIVMENGQIKMDGPRDMVLQRLRERSRQSMNAAGNGERPARTRPVEN</sequence>
<dbReference type="KEGG" id="dfi:AXF13_09610"/>
<dbReference type="SUPFAM" id="SSF52540">
    <property type="entry name" value="P-loop containing nucleoside triphosphate hydrolases"/>
    <property type="match status" value="1"/>
</dbReference>
<feature type="transmembrane region" description="Helical" evidence="11">
    <location>
        <begin position="410"/>
        <end position="434"/>
    </location>
</feature>
<dbReference type="InterPro" id="IPR039421">
    <property type="entry name" value="Type_1_exporter"/>
</dbReference>
<evidence type="ECO:0000256" key="9">
    <source>
        <dbReference type="ARBA" id="ARBA00023136"/>
    </source>
</evidence>
<evidence type="ECO:0000256" key="4">
    <source>
        <dbReference type="ARBA" id="ARBA00022692"/>
    </source>
</evidence>
<keyword evidence="9 11" id="KW-0472">Membrane</keyword>
<dbReference type="Proteomes" id="UP000069241">
    <property type="component" value="Chromosome"/>
</dbReference>
<dbReference type="InterPro" id="IPR036640">
    <property type="entry name" value="ABC1_TM_sf"/>
</dbReference>
<feature type="transmembrane region" description="Helical" evidence="11">
    <location>
        <begin position="440"/>
        <end position="457"/>
    </location>
</feature>
<dbReference type="EMBL" id="CP014229">
    <property type="protein sequence ID" value="AMD91569.1"/>
    <property type="molecule type" value="Genomic_DNA"/>
</dbReference>
<protein>
    <submittedName>
        <fullName evidence="15">ABC transporter</fullName>
    </submittedName>
</protein>
<dbReference type="GO" id="GO:0006508">
    <property type="term" value="P:proteolysis"/>
    <property type="evidence" value="ECO:0007669"/>
    <property type="project" value="InterPro"/>
</dbReference>
<dbReference type="GO" id="GO:0005886">
    <property type="term" value="C:plasma membrane"/>
    <property type="evidence" value="ECO:0007669"/>
    <property type="project" value="UniProtKB-SubCell"/>
</dbReference>
<dbReference type="SUPFAM" id="SSF90123">
    <property type="entry name" value="ABC transporter transmembrane region"/>
    <property type="match status" value="1"/>
</dbReference>
<feature type="transmembrane region" description="Helical" evidence="11">
    <location>
        <begin position="304"/>
        <end position="326"/>
    </location>
</feature>
<dbReference type="SMART" id="SM00382">
    <property type="entry name" value="AAA"/>
    <property type="match status" value="1"/>
</dbReference>
<feature type="domain" description="Peptidase C39" evidence="14">
    <location>
        <begin position="148"/>
        <end position="268"/>
    </location>
</feature>
<dbReference type="PROSITE" id="PS50929">
    <property type="entry name" value="ABC_TM1F"/>
    <property type="match status" value="1"/>
</dbReference>
<evidence type="ECO:0000256" key="1">
    <source>
        <dbReference type="ARBA" id="ARBA00004651"/>
    </source>
</evidence>
<feature type="transmembrane region" description="Helical" evidence="11">
    <location>
        <begin position="522"/>
        <end position="544"/>
    </location>
</feature>
<feature type="domain" description="ABC transmembrane type-1" evidence="13">
    <location>
        <begin position="304"/>
        <end position="582"/>
    </location>
</feature>
<keyword evidence="7" id="KW-0067">ATP-binding</keyword>
<evidence type="ECO:0000256" key="10">
    <source>
        <dbReference type="SAM" id="MobiDB-lite"/>
    </source>
</evidence>
<dbReference type="Pfam" id="PF00664">
    <property type="entry name" value="ABC_membrane"/>
    <property type="match status" value="1"/>
</dbReference>
<dbReference type="GO" id="GO:0015421">
    <property type="term" value="F:ABC-type oligopeptide transporter activity"/>
    <property type="evidence" value="ECO:0007669"/>
    <property type="project" value="TreeGrafter"/>
</dbReference>
<evidence type="ECO:0000256" key="5">
    <source>
        <dbReference type="ARBA" id="ARBA00022741"/>
    </source>
</evidence>
<proteinExistence type="predicted"/>
<dbReference type="InterPro" id="IPR003439">
    <property type="entry name" value="ABC_transporter-like_ATP-bd"/>
</dbReference>
<dbReference type="InterPro" id="IPR003593">
    <property type="entry name" value="AAA+_ATPase"/>
</dbReference>
<dbReference type="Gene3D" id="1.20.1560.10">
    <property type="entry name" value="ABC transporter type 1, transmembrane domain"/>
    <property type="match status" value="1"/>
</dbReference>
<dbReference type="AlphaFoldDB" id="A0A0X8JMQ4"/>
<feature type="compositionally biased region" description="Basic and acidic residues" evidence="10">
    <location>
        <begin position="858"/>
        <end position="867"/>
    </location>
</feature>